<evidence type="ECO:0000313" key="2">
    <source>
        <dbReference type="Proteomes" id="UP001304298"/>
    </source>
</evidence>
<reference evidence="1 2" key="1">
    <citation type="submission" date="2023-12" db="EMBL/GenBank/DDBJ databases">
        <title>Amycolatopsis sp. V23-08.</title>
        <authorList>
            <person name="Somphong A."/>
        </authorList>
    </citation>
    <scope>NUCLEOTIDE SEQUENCE [LARGE SCALE GENOMIC DNA]</scope>
    <source>
        <strain evidence="1 2">V23-08</strain>
    </source>
</reference>
<evidence type="ECO:0000313" key="1">
    <source>
        <dbReference type="EMBL" id="MEA5360550.1"/>
    </source>
</evidence>
<gene>
    <name evidence="1" type="ORF">VA596_13465</name>
</gene>
<proteinExistence type="predicted"/>
<comment type="caution">
    <text evidence="1">The sequence shown here is derived from an EMBL/GenBank/DDBJ whole genome shotgun (WGS) entry which is preliminary data.</text>
</comment>
<dbReference type="EMBL" id="JAYFSI010000002">
    <property type="protein sequence ID" value="MEA5360550.1"/>
    <property type="molecule type" value="Genomic_DNA"/>
</dbReference>
<name>A0ABU5R4B3_9PSEU</name>
<evidence type="ECO:0008006" key="3">
    <source>
        <dbReference type="Google" id="ProtNLM"/>
    </source>
</evidence>
<organism evidence="1 2">
    <name type="scientific">Amycolatopsis heterodermiae</name>
    <dbReference type="NCBI Taxonomy" id="3110235"/>
    <lineage>
        <taxon>Bacteria</taxon>
        <taxon>Bacillati</taxon>
        <taxon>Actinomycetota</taxon>
        <taxon>Actinomycetes</taxon>
        <taxon>Pseudonocardiales</taxon>
        <taxon>Pseudonocardiaceae</taxon>
        <taxon>Amycolatopsis</taxon>
    </lineage>
</organism>
<keyword evidence="2" id="KW-1185">Reference proteome</keyword>
<dbReference type="Proteomes" id="UP001304298">
    <property type="component" value="Unassembled WGS sequence"/>
</dbReference>
<accession>A0ABU5R4B3</accession>
<sequence length="222" mass="24314">MTGGGSGAALVIGSAFMDDIGSLFPVRMSLAGEDLEFTFVLAEHPPGGVDQWVRRWSGTGMAGRVPRFFADAGGRRIRVELAGTAVRAVIVVPAELTAGAVNAPNLGRWQDQVPTTLKIALDEVGRMLFRCHHYGGGTEPLIDLELAYRPVAHYDTRVAEAHESARGWVPPVRPVLGMRWRAVTPAQRKVFADDLPDVTSARRWIRRRRTARIMGIEVELPP</sequence>
<protein>
    <recommendedName>
        <fullName evidence="3">SRPBCC family protein</fullName>
    </recommendedName>
</protein>
<dbReference type="RefSeq" id="WP_323326790.1">
    <property type="nucleotide sequence ID" value="NZ_JAYFSI010000002.1"/>
</dbReference>